<dbReference type="AlphaFoldDB" id="A0A6P6RR85"/>
<dbReference type="RefSeq" id="XP_026190308.1">
    <property type="nucleotide sequence ID" value="XM_026334523.1"/>
</dbReference>
<keyword evidence="1" id="KW-1185">Reference proteome</keyword>
<dbReference type="GeneID" id="113146611"/>
<evidence type="ECO:0000313" key="2">
    <source>
        <dbReference type="RefSeq" id="XP_026190308.1"/>
    </source>
</evidence>
<proteinExistence type="predicted"/>
<sequence length="138" mass="15836">MLTFHQGATTSLNAALTGSPDFQIRIHAPVEDTKDTLASLDSLLKLEEAERRMDEEDYAAEKQRMLNLHKNRIRDLVFAAFEPLHGMVRPAIRVHTTVPGRVPTFYWFRILIAYFRVPQIPNPITTEAIEGMRNLSEF</sequence>
<protein>
    <submittedName>
        <fullName evidence="2">Uncharacterized protein LOC113146611</fullName>
    </submittedName>
</protein>
<name>A0A6P6RR85_9EIME</name>
<dbReference type="Proteomes" id="UP000515125">
    <property type="component" value="Unplaced"/>
</dbReference>
<reference evidence="2" key="1">
    <citation type="submission" date="2025-08" db="UniProtKB">
        <authorList>
            <consortium name="RefSeq"/>
        </authorList>
    </citation>
    <scope>IDENTIFICATION</scope>
</reference>
<accession>A0A6P6RR85</accession>
<gene>
    <name evidence="2" type="primary">LOC113146611</name>
</gene>
<evidence type="ECO:0000313" key="1">
    <source>
        <dbReference type="Proteomes" id="UP000515125"/>
    </source>
</evidence>
<dbReference type="OrthoDB" id="329189at2759"/>
<organism evidence="1 2">
    <name type="scientific">Cyclospora cayetanensis</name>
    <dbReference type="NCBI Taxonomy" id="88456"/>
    <lineage>
        <taxon>Eukaryota</taxon>
        <taxon>Sar</taxon>
        <taxon>Alveolata</taxon>
        <taxon>Apicomplexa</taxon>
        <taxon>Conoidasida</taxon>
        <taxon>Coccidia</taxon>
        <taxon>Eucoccidiorida</taxon>
        <taxon>Eimeriorina</taxon>
        <taxon>Eimeriidae</taxon>
        <taxon>Cyclospora</taxon>
    </lineage>
</organism>